<reference evidence="2 4" key="1">
    <citation type="journal article" date="2014" name="BMC Genomics">
        <title>Genome sequence of Anopheles sinensis provides insight into genetics basis of mosquito competence for malaria parasites.</title>
        <authorList>
            <person name="Zhou D."/>
            <person name="Zhang D."/>
            <person name="Ding G."/>
            <person name="Shi L."/>
            <person name="Hou Q."/>
            <person name="Ye Y."/>
            <person name="Xu Y."/>
            <person name="Zhou H."/>
            <person name="Xiong C."/>
            <person name="Li S."/>
            <person name="Yu J."/>
            <person name="Hong S."/>
            <person name="Yu X."/>
            <person name="Zou P."/>
            <person name="Chen C."/>
            <person name="Chang X."/>
            <person name="Wang W."/>
            <person name="Lv Y."/>
            <person name="Sun Y."/>
            <person name="Ma L."/>
            <person name="Shen B."/>
            <person name="Zhu C."/>
        </authorList>
    </citation>
    <scope>NUCLEOTIDE SEQUENCE [LARGE SCALE GENOMIC DNA]</scope>
</reference>
<dbReference type="EMBL" id="ATLV01015002">
    <property type="status" value="NOT_ANNOTATED_CDS"/>
    <property type="molecule type" value="Genomic_DNA"/>
</dbReference>
<reference evidence="3" key="2">
    <citation type="submission" date="2020-05" db="UniProtKB">
        <authorList>
            <consortium name="EnsemblMetazoa"/>
        </authorList>
    </citation>
    <scope>IDENTIFICATION</scope>
</reference>
<proteinExistence type="predicted"/>
<dbReference type="EMBL" id="KE524999">
    <property type="protein sequence ID" value="KFB39856.1"/>
    <property type="molecule type" value="Genomic_DNA"/>
</dbReference>
<dbReference type="AlphaFoldDB" id="A0A084VPG2"/>
<accession>A0A084VPG2</accession>
<evidence type="ECO:0000256" key="1">
    <source>
        <dbReference type="SAM" id="MobiDB-lite"/>
    </source>
</evidence>
<protein>
    <submittedName>
        <fullName evidence="2 3">Uncharacterized protein</fullName>
    </submittedName>
</protein>
<evidence type="ECO:0000313" key="3">
    <source>
        <dbReference type="EnsemblMetazoa" id="ASIC007229-PA"/>
    </source>
</evidence>
<dbReference type="EnsemblMetazoa" id="ASIC007229-RA">
    <property type="protein sequence ID" value="ASIC007229-PA"/>
    <property type="gene ID" value="ASIC007229"/>
</dbReference>
<evidence type="ECO:0000313" key="4">
    <source>
        <dbReference type="Proteomes" id="UP000030765"/>
    </source>
</evidence>
<name>A0A084VPG2_ANOSI</name>
<feature type="region of interest" description="Disordered" evidence="1">
    <location>
        <begin position="48"/>
        <end position="77"/>
    </location>
</feature>
<dbReference type="Proteomes" id="UP000030765">
    <property type="component" value="Unassembled WGS sequence"/>
</dbReference>
<gene>
    <name evidence="2" type="ORF">ZHAS_00007229</name>
</gene>
<organism evidence="2">
    <name type="scientific">Anopheles sinensis</name>
    <name type="common">Mosquito</name>
    <dbReference type="NCBI Taxonomy" id="74873"/>
    <lineage>
        <taxon>Eukaryota</taxon>
        <taxon>Metazoa</taxon>
        <taxon>Ecdysozoa</taxon>
        <taxon>Arthropoda</taxon>
        <taxon>Hexapoda</taxon>
        <taxon>Insecta</taxon>
        <taxon>Pterygota</taxon>
        <taxon>Neoptera</taxon>
        <taxon>Endopterygota</taxon>
        <taxon>Diptera</taxon>
        <taxon>Nematocera</taxon>
        <taxon>Culicoidea</taxon>
        <taxon>Culicidae</taxon>
        <taxon>Anophelinae</taxon>
        <taxon>Anopheles</taxon>
    </lineage>
</organism>
<evidence type="ECO:0000313" key="2">
    <source>
        <dbReference type="EMBL" id="KFB39856.1"/>
    </source>
</evidence>
<keyword evidence="4" id="KW-1185">Reference proteome</keyword>
<dbReference type="VEuPathDB" id="VectorBase:ASIC007229"/>
<sequence>MYRKRNTLFITTIIGRWYASPNLGPPFHHGGLRGNRPRIGERWLLQGFPKGGRPREYSKKKPHQPPSDVRASGEWMN</sequence>